<feature type="transmembrane region" description="Helical" evidence="9">
    <location>
        <begin position="12"/>
        <end position="35"/>
    </location>
</feature>
<comment type="similarity">
    <text evidence="8 9">Belongs to the TRAP transporter small permease family.</text>
</comment>
<evidence type="ECO:0000313" key="11">
    <source>
        <dbReference type="EMBL" id="SKA71290.1"/>
    </source>
</evidence>
<dbReference type="STRING" id="92487.SAMN02745130_00816"/>
<dbReference type="PANTHER" id="PTHR35011:SF2">
    <property type="entry name" value="2,3-DIKETO-L-GULONATE TRAP TRANSPORTER SMALL PERMEASE PROTEIN YIAM"/>
    <property type="match status" value="1"/>
</dbReference>
<dbReference type="EMBL" id="FUYB01000003">
    <property type="protein sequence ID" value="SKA71290.1"/>
    <property type="molecule type" value="Genomic_DNA"/>
</dbReference>
<proteinExistence type="inferred from homology"/>
<reference evidence="12" key="1">
    <citation type="submission" date="2017-02" db="EMBL/GenBank/DDBJ databases">
        <authorList>
            <person name="Varghese N."/>
            <person name="Submissions S."/>
        </authorList>
    </citation>
    <scope>NUCLEOTIDE SEQUENCE [LARGE SCALE GENOMIC DNA]</scope>
    <source>
        <strain evidence="12">ATCC 49788</strain>
    </source>
</reference>
<evidence type="ECO:0000256" key="9">
    <source>
        <dbReference type="RuleBase" id="RU369079"/>
    </source>
</evidence>
<accession>A0A1T4W1Z7</accession>
<evidence type="ECO:0000256" key="6">
    <source>
        <dbReference type="ARBA" id="ARBA00022989"/>
    </source>
</evidence>
<dbReference type="InterPro" id="IPR007387">
    <property type="entry name" value="TRAP_DctQ"/>
</dbReference>
<keyword evidence="5 9" id="KW-0812">Transmembrane</keyword>
<dbReference type="Proteomes" id="UP000190460">
    <property type="component" value="Unassembled WGS sequence"/>
</dbReference>
<dbReference type="AlphaFoldDB" id="A0A1T4W1Z7"/>
<dbReference type="GO" id="GO:0015740">
    <property type="term" value="P:C4-dicarboxylate transport"/>
    <property type="evidence" value="ECO:0007669"/>
    <property type="project" value="TreeGrafter"/>
</dbReference>
<keyword evidence="6 9" id="KW-1133">Transmembrane helix</keyword>
<comment type="subcellular location">
    <subcellularLocation>
        <location evidence="1 9">Cell inner membrane</location>
        <topology evidence="1 9">Multi-pass membrane protein</topology>
    </subcellularLocation>
</comment>
<protein>
    <recommendedName>
        <fullName evidence="9">TRAP transporter small permease protein</fullName>
    </recommendedName>
</protein>
<dbReference type="Pfam" id="PF04290">
    <property type="entry name" value="DctQ"/>
    <property type="match status" value="1"/>
</dbReference>
<keyword evidence="4 9" id="KW-0997">Cell inner membrane</keyword>
<evidence type="ECO:0000256" key="8">
    <source>
        <dbReference type="ARBA" id="ARBA00038436"/>
    </source>
</evidence>
<organism evidence="11 12">
    <name type="scientific">Thiothrix eikelboomii</name>
    <dbReference type="NCBI Taxonomy" id="92487"/>
    <lineage>
        <taxon>Bacteria</taxon>
        <taxon>Pseudomonadati</taxon>
        <taxon>Pseudomonadota</taxon>
        <taxon>Gammaproteobacteria</taxon>
        <taxon>Thiotrichales</taxon>
        <taxon>Thiotrichaceae</taxon>
        <taxon>Thiothrix</taxon>
    </lineage>
</organism>
<dbReference type="GO" id="GO:0005886">
    <property type="term" value="C:plasma membrane"/>
    <property type="evidence" value="ECO:0007669"/>
    <property type="project" value="UniProtKB-SubCell"/>
</dbReference>
<feature type="transmembrane region" description="Helical" evidence="9">
    <location>
        <begin position="86"/>
        <end position="107"/>
    </location>
</feature>
<evidence type="ECO:0000256" key="2">
    <source>
        <dbReference type="ARBA" id="ARBA00022448"/>
    </source>
</evidence>
<dbReference type="RefSeq" id="WP_234975793.1">
    <property type="nucleotide sequence ID" value="NZ_FUYB01000003.1"/>
</dbReference>
<keyword evidence="12" id="KW-1185">Reference proteome</keyword>
<dbReference type="InterPro" id="IPR055348">
    <property type="entry name" value="DctQ"/>
</dbReference>
<dbReference type="GO" id="GO:0022857">
    <property type="term" value="F:transmembrane transporter activity"/>
    <property type="evidence" value="ECO:0007669"/>
    <property type="project" value="UniProtKB-UniRule"/>
</dbReference>
<evidence type="ECO:0000313" key="12">
    <source>
        <dbReference type="Proteomes" id="UP000190460"/>
    </source>
</evidence>
<feature type="transmembrane region" description="Helical" evidence="9">
    <location>
        <begin position="127"/>
        <end position="148"/>
    </location>
</feature>
<comment type="subunit">
    <text evidence="9">The complex comprises the extracytoplasmic solute receptor protein and the two transmembrane proteins.</text>
</comment>
<evidence type="ECO:0000256" key="1">
    <source>
        <dbReference type="ARBA" id="ARBA00004429"/>
    </source>
</evidence>
<name>A0A1T4W1Z7_9GAMM</name>
<feature type="transmembrane region" description="Helical" evidence="9">
    <location>
        <begin position="47"/>
        <end position="65"/>
    </location>
</feature>
<evidence type="ECO:0000256" key="7">
    <source>
        <dbReference type="ARBA" id="ARBA00023136"/>
    </source>
</evidence>
<keyword evidence="7 9" id="KW-0472">Membrane</keyword>
<dbReference type="PANTHER" id="PTHR35011">
    <property type="entry name" value="2,3-DIKETO-L-GULONATE TRAP TRANSPORTER SMALL PERMEASE PROTEIN YIAM"/>
    <property type="match status" value="1"/>
</dbReference>
<gene>
    <name evidence="11" type="ORF">SAMN02745130_00816</name>
</gene>
<keyword evidence="3" id="KW-1003">Cell membrane</keyword>
<comment type="function">
    <text evidence="9">Part of the tripartite ATP-independent periplasmic (TRAP) transport system.</text>
</comment>
<keyword evidence="2 9" id="KW-0813">Transport</keyword>
<evidence type="ECO:0000256" key="3">
    <source>
        <dbReference type="ARBA" id="ARBA00022475"/>
    </source>
</evidence>
<sequence length="167" mass="18547">MKRFIDVYCRVLSGLMVLLLALMVILVFGNVVLRYGFNSGLAFSEEVSRWLFVWLTFMGAVVALHEKAHMGLGEVVSALSPKAQRISHLIALVLMLWVTYLILTGSWAQTLINVSNAAPVTGWSQAWFYGVGVFFAISSGLILLVDVWDSLRNFNQPIQPKTLSPAE</sequence>
<evidence type="ECO:0000256" key="5">
    <source>
        <dbReference type="ARBA" id="ARBA00022692"/>
    </source>
</evidence>
<evidence type="ECO:0000256" key="4">
    <source>
        <dbReference type="ARBA" id="ARBA00022519"/>
    </source>
</evidence>
<evidence type="ECO:0000259" key="10">
    <source>
        <dbReference type="Pfam" id="PF04290"/>
    </source>
</evidence>
<feature type="domain" description="Tripartite ATP-independent periplasmic transporters DctQ component" evidence="10">
    <location>
        <begin position="23"/>
        <end position="152"/>
    </location>
</feature>